<dbReference type="Gene3D" id="1.10.10.10">
    <property type="entry name" value="Winged helix-like DNA-binding domain superfamily/Winged helix DNA-binding domain"/>
    <property type="match status" value="1"/>
</dbReference>
<dbReference type="SUPFAM" id="SSF46785">
    <property type="entry name" value="Winged helix' DNA-binding domain"/>
    <property type="match status" value="1"/>
</dbReference>
<dbReference type="Pfam" id="PF01978">
    <property type="entry name" value="TrmB"/>
    <property type="match status" value="1"/>
</dbReference>
<dbReference type="InterPro" id="IPR002831">
    <property type="entry name" value="Tscrpt_reg_TrmB_N"/>
</dbReference>
<accession>A0A650CMB2</accession>
<sequence length="249" mass="28161">MGQDLPIDDIIGRISKLASGLGISRNELKVYFLLLINGKMTAREISDRIGISYTKIYPVLSRLEGRGWIKRVGKKPAMFAANSLVDVWSTVKKNILESVEKIEKEVITPLSLLLSTQPSLYNIMLIPPDSVQMSFQQTLKEPSSIYYLAISFDELLTEEVIKLLEANAYKSDVKLILIKPREIPPVINFKITESMFGSGIITNRSIMLVVKSSENILYGLYSTHVYFIEIGKVYFNYLWERSGKQGNNA</sequence>
<keyword evidence="3" id="KW-1185">Reference proteome</keyword>
<evidence type="ECO:0000313" key="3">
    <source>
        <dbReference type="Proteomes" id="UP000423396"/>
    </source>
</evidence>
<dbReference type="KEGG" id="sazo:D1868_02565"/>
<evidence type="ECO:0000313" key="2">
    <source>
        <dbReference type="EMBL" id="QGR18980.1"/>
    </source>
</evidence>
<dbReference type="Proteomes" id="UP000423396">
    <property type="component" value="Chromosome"/>
</dbReference>
<dbReference type="GeneID" id="42797920"/>
<dbReference type="AlphaFoldDB" id="A0A650CMB2"/>
<name>A0A650CMB2_9CREN</name>
<dbReference type="EMBL" id="CP045483">
    <property type="protein sequence ID" value="QGR18980.1"/>
    <property type="molecule type" value="Genomic_DNA"/>
</dbReference>
<dbReference type="RefSeq" id="WP_156005225.1">
    <property type="nucleotide sequence ID" value="NZ_CP045483.1"/>
</dbReference>
<dbReference type="InterPro" id="IPR036388">
    <property type="entry name" value="WH-like_DNA-bd_sf"/>
</dbReference>
<dbReference type="CDD" id="cd00090">
    <property type="entry name" value="HTH_ARSR"/>
    <property type="match status" value="1"/>
</dbReference>
<dbReference type="InterPro" id="IPR036390">
    <property type="entry name" value="WH_DNA-bd_sf"/>
</dbReference>
<protein>
    <submittedName>
        <fullName evidence="2">TrmB family transcriptional regulator</fullName>
    </submittedName>
</protein>
<dbReference type="PANTHER" id="PTHR34293">
    <property type="entry name" value="HTH-TYPE TRANSCRIPTIONAL REGULATOR TRMBL2"/>
    <property type="match status" value="1"/>
</dbReference>
<dbReference type="InterPro" id="IPR051797">
    <property type="entry name" value="TrmB-like"/>
</dbReference>
<reference evidence="2 3" key="1">
    <citation type="submission" date="2019-10" db="EMBL/GenBank/DDBJ databases">
        <title>Genome Sequences from Six Type Strain Members of the Archaeal Family Sulfolobaceae: Acidianus ambivalens, Acidianus infernus, Metallosphaera prunae, Stygiolobus azoricus, Sulfolobus metallicus, and Sulfurisphaera ohwakuensis.</title>
        <authorList>
            <person name="Counts J.A."/>
            <person name="Kelly R.M."/>
        </authorList>
    </citation>
    <scope>NUCLEOTIDE SEQUENCE [LARGE SCALE GENOMIC DNA]</scope>
    <source>
        <strain evidence="2 3">FC6</strain>
    </source>
</reference>
<dbReference type="PANTHER" id="PTHR34293:SF1">
    <property type="entry name" value="HTH-TYPE TRANSCRIPTIONAL REGULATOR TRMBL2"/>
    <property type="match status" value="1"/>
</dbReference>
<organism evidence="2 3">
    <name type="scientific">Stygiolobus azoricus</name>
    <dbReference type="NCBI Taxonomy" id="41675"/>
    <lineage>
        <taxon>Archaea</taxon>
        <taxon>Thermoproteota</taxon>
        <taxon>Thermoprotei</taxon>
        <taxon>Sulfolobales</taxon>
        <taxon>Sulfolobaceae</taxon>
        <taxon>Stygiolobus</taxon>
    </lineage>
</organism>
<evidence type="ECO:0000259" key="1">
    <source>
        <dbReference type="Pfam" id="PF01978"/>
    </source>
</evidence>
<dbReference type="OrthoDB" id="30795at2157"/>
<proteinExistence type="predicted"/>
<feature type="domain" description="Transcription regulator TrmB N-terminal" evidence="1">
    <location>
        <begin position="20"/>
        <end position="81"/>
    </location>
</feature>
<dbReference type="InterPro" id="IPR011991">
    <property type="entry name" value="ArsR-like_HTH"/>
</dbReference>
<gene>
    <name evidence="2" type="ORF">D1868_02565</name>
</gene>